<reference evidence="1" key="1">
    <citation type="submission" date="2016-05" db="EMBL/GenBank/DDBJ databases">
        <authorList>
            <person name="Lavstsen T."/>
            <person name="Jespersen J.S."/>
        </authorList>
    </citation>
    <scope>NUCLEOTIDE SEQUENCE</scope>
    <source>
        <tissue evidence="1">Brain</tissue>
    </source>
</reference>
<dbReference type="AlphaFoldDB" id="A0A1A8BR18"/>
<name>A0A1A8BR18_NOTKA</name>
<sequence length="40" mass="4732">RWYLGDKRVEWPWQPGVKPYHFLYGQETGSVSQHSLNATL</sequence>
<evidence type="ECO:0000313" key="1">
    <source>
        <dbReference type="EMBL" id="SBP69278.1"/>
    </source>
</evidence>
<protein>
    <submittedName>
        <fullName evidence="1">Uncharacterized protein</fullName>
    </submittedName>
</protein>
<accession>A0A1A8BR18</accession>
<feature type="non-terminal residue" evidence="1">
    <location>
        <position position="1"/>
    </location>
</feature>
<gene>
    <name evidence="1" type="primary">Nfu_g_1_018752</name>
</gene>
<reference evidence="1" key="2">
    <citation type="submission" date="2016-06" db="EMBL/GenBank/DDBJ databases">
        <title>The genome of a short-lived fish provides insights into sex chromosome evolution and the genetic control of aging.</title>
        <authorList>
            <person name="Reichwald K."/>
            <person name="Felder M."/>
            <person name="Petzold A."/>
            <person name="Koch P."/>
            <person name="Groth M."/>
            <person name="Platzer M."/>
        </authorList>
    </citation>
    <scope>NUCLEOTIDE SEQUENCE</scope>
    <source>
        <tissue evidence="1">Brain</tissue>
    </source>
</reference>
<dbReference type="EMBL" id="HADZ01005337">
    <property type="protein sequence ID" value="SBP69278.1"/>
    <property type="molecule type" value="Transcribed_RNA"/>
</dbReference>
<proteinExistence type="predicted"/>
<organism evidence="1">
    <name type="scientific">Nothobranchius kadleci</name>
    <name type="common">African annual killifish</name>
    <dbReference type="NCBI Taxonomy" id="1051664"/>
    <lineage>
        <taxon>Eukaryota</taxon>
        <taxon>Metazoa</taxon>
        <taxon>Chordata</taxon>
        <taxon>Craniata</taxon>
        <taxon>Vertebrata</taxon>
        <taxon>Euteleostomi</taxon>
        <taxon>Actinopterygii</taxon>
        <taxon>Neopterygii</taxon>
        <taxon>Teleostei</taxon>
        <taxon>Neoteleostei</taxon>
        <taxon>Acanthomorphata</taxon>
        <taxon>Ovalentaria</taxon>
        <taxon>Atherinomorphae</taxon>
        <taxon>Cyprinodontiformes</taxon>
        <taxon>Nothobranchiidae</taxon>
        <taxon>Nothobranchius</taxon>
    </lineage>
</organism>